<feature type="transmembrane region" description="Helical" evidence="4">
    <location>
        <begin position="75"/>
        <end position="94"/>
    </location>
</feature>
<sequence>MPIFDAAKTFIALFASIFLLSTGSALQNTLLSVSLKYAEHADYIVALTMAGYNLGMIAGFFICQQIVRQVGHIRAFTALSAIASVSAIAHGFYAHPLLWFLLRFVSGLCISSLYMVVESWLNEMVEHQIRGRILSLYMIIVYFGNGIGQLMLNMGDIQSTTLFMVLGIIFSLCIVPVALTRAINPKPINVIHYNFIKLFKLAPFSMFGSFSSGLVLGAFYVMGPVYCIYNGLDLSRITIFMMVTIWSGLIFQWPIGSISDRFDRLSILSVLSLFVALVSAIILFAGHLNFKMLLLMSFLFGSVFTIYPVSVARAQDNIENENIVPISAALILCYSLGSTFGPLLSSVLMHAAGPSGFYIFCSLSTLIMGGAALYVRTRRVENTEELTPYIPLPRISPVISSLHPHRFDDENE</sequence>
<dbReference type="CDD" id="cd17477">
    <property type="entry name" value="MFS_YcaD_like"/>
    <property type="match status" value="1"/>
</dbReference>
<dbReference type="Pfam" id="PF07690">
    <property type="entry name" value="MFS_1"/>
    <property type="match status" value="1"/>
</dbReference>
<feature type="transmembrane region" description="Helical" evidence="4">
    <location>
        <begin position="201"/>
        <end position="222"/>
    </location>
</feature>
<feature type="transmembrane region" description="Helical" evidence="4">
    <location>
        <begin position="292"/>
        <end position="311"/>
    </location>
</feature>
<evidence type="ECO:0000256" key="2">
    <source>
        <dbReference type="ARBA" id="ARBA00022989"/>
    </source>
</evidence>
<gene>
    <name evidence="5" type="ORF">MTBBW1_1720012</name>
</gene>
<proteinExistence type="predicted"/>
<dbReference type="AlphaFoldDB" id="A0A1W1H9V4"/>
<dbReference type="Proteomes" id="UP000191931">
    <property type="component" value="Unassembled WGS sequence"/>
</dbReference>
<keyword evidence="3 4" id="KW-0472">Membrane</keyword>
<accession>A0A1W1H9V4</accession>
<feature type="transmembrane region" description="Helical" evidence="4">
    <location>
        <begin position="133"/>
        <end position="151"/>
    </location>
</feature>
<name>A0A1W1H9V4_9BACT</name>
<evidence type="ECO:0000256" key="1">
    <source>
        <dbReference type="ARBA" id="ARBA00022692"/>
    </source>
</evidence>
<protein>
    <submittedName>
        <fullName evidence="5">Putative Uncharacterized MFS-type transporter ycaD</fullName>
    </submittedName>
</protein>
<dbReference type="SUPFAM" id="SSF103473">
    <property type="entry name" value="MFS general substrate transporter"/>
    <property type="match status" value="1"/>
</dbReference>
<evidence type="ECO:0000256" key="3">
    <source>
        <dbReference type="ARBA" id="ARBA00023136"/>
    </source>
</evidence>
<dbReference type="InterPro" id="IPR011701">
    <property type="entry name" value="MFS"/>
</dbReference>
<dbReference type="InterPro" id="IPR047200">
    <property type="entry name" value="MFS_YcaD-like"/>
</dbReference>
<dbReference type="PANTHER" id="PTHR23521">
    <property type="entry name" value="TRANSPORTER MFS SUPERFAMILY"/>
    <property type="match status" value="1"/>
</dbReference>
<feature type="transmembrane region" description="Helical" evidence="4">
    <location>
        <begin position="323"/>
        <end position="344"/>
    </location>
</feature>
<dbReference type="PANTHER" id="PTHR23521:SF3">
    <property type="entry name" value="MFS TRANSPORTER"/>
    <property type="match status" value="1"/>
</dbReference>
<dbReference type="InterPro" id="IPR036259">
    <property type="entry name" value="MFS_trans_sf"/>
</dbReference>
<reference evidence="5 6" key="1">
    <citation type="submission" date="2017-03" db="EMBL/GenBank/DDBJ databases">
        <authorList>
            <person name="Afonso C.L."/>
            <person name="Miller P.J."/>
            <person name="Scott M.A."/>
            <person name="Spackman E."/>
            <person name="Goraichik I."/>
            <person name="Dimitrov K.M."/>
            <person name="Suarez D.L."/>
            <person name="Swayne D.E."/>
        </authorList>
    </citation>
    <scope>NUCLEOTIDE SEQUENCE [LARGE SCALE GENOMIC DNA]</scope>
    <source>
        <strain evidence="5">PRJEB14757</strain>
    </source>
</reference>
<evidence type="ECO:0000313" key="5">
    <source>
        <dbReference type="EMBL" id="SLM29195.1"/>
    </source>
</evidence>
<keyword evidence="2 4" id="KW-1133">Transmembrane helix</keyword>
<dbReference type="EMBL" id="FWEV01000082">
    <property type="protein sequence ID" value="SLM29195.1"/>
    <property type="molecule type" value="Genomic_DNA"/>
</dbReference>
<feature type="transmembrane region" description="Helical" evidence="4">
    <location>
        <begin position="41"/>
        <end position="63"/>
    </location>
</feature>
<dbReference type="GO" id="GO:0005886">
    <property type="term" value="C:plasma membrane"/>
    <property type="evidence" value="ECO:0007669"/>
    <property type="project" value="TreeGrafter"/>
</dbReference>
<feature type="transmembrane region" description="Helical" evidence="4">
    <location>
        <begin position="100"/>
        <end position="121"/>
    </location>
</feature>
<dbReference type="RefSeq" id="WP_080805953.1">
    <property type="nucleotide sequence ID" value="NZ_LT828552.1"/>
</dbReference>
<dbReference type="GO" id="GO:0022857">
    <property type="term" value="F:transmembrane transporter activity"/>
    <property type="evidence" value="ECO:0007669"/>
    <property type="project" value="InterPro"/>
</dbReference>
<organism evidence="5 6">
    <name type="scientific">Desulfamplus magnetovallimortis</name>
    <dbReference type="NCBI Taxonomy" id="1246637"/>
    <lineage>
        <taxon>Bacteria</taxon>
        <taxon>Pseudomonadati</taxon>
        <taxon>Thermodesulfobacteriota</taxon>
        <taxon>Desulfobacteria</taxon>
        <taxon>Desulfobacterales</taxon>
        <taxon>Desulfobacteraceae</taxon>
        <taxon>Desulfamplus</taxon>
    </lineage>
</organism>
<evidence type="ECO:0000313" key="6">
    <source>
        <dbReference type="Proteomes" id="UP000191931"/>
    </source>
</evidence>
<dbReference type="OrthoDB" id="9797524at2"/>
<feature type="transmembrane region" description="Helical" evidence="4">
    <location>
        <begin position="356"/>
        <end position="375"/>
    </location>
</feature>
<dbReference type="STRING" id="1246637.MTBBW1_1720012"/>
<feature type="transmembrane region" description="Helical" evidence="4">
    <location>
        <begin position="265"/>
        <end position="286"/>
    </location>
</feature>
<evidence type="ECO:0000256" key="4">
    <source>
        <dbReference type="SAM" id="Phobius"/>
    </source>
</evidence>
<feature type="transmembrane region" description="Helical" evidence="4">
    <location>
        <begin position="234"/>
        <end position="253"/>
    </location>
</feature>
<dbReference type="Gene3D" id="1.20.1250.20">
    <property type="entry name" value="MFS general substrate transporter like domains"/>
    <property type="match status" value="2"/>
</dbReference>
<keyword evidence="1 4" id="KW-0812">Transmembrane</keyword>
<keyword evidence="6" id="KW-1185">Reference proteome</keyword>
<feature type="transmembrane region" description="Helical" evidence="4">
    <location>
        <begin position="157"/>
        <end position="180"/>
    </location>
</feature>